<feature type="region of interest" description="Disordered" evidence="1">
    <location>
        <begin position="1"/>
        <end position="23"/>
    </location>
</feature>
<reference evidence="2 3" key="1">
    <citation type="submission" date="2019-01" db="EMBL/GenBank/DDBJ databases">
        <title>Nuclear Genome Assembly of the Microalgal Biofuel strain Nannochloropsis salina CCMP1776.</title>
        <authorList>
            <person name="Hovde B."/>
        </authorList>
    </citation>
    <scope>NUCLEOTIDE SEQUENCE [LARGE SCALE GENOMIC DNA]</scope>
    <source>
        <strain evidence="2 3">CCMP1776</strain>
    </source>
</reference>
<dbReference type="Proteomes" id="UP000355283">
    <property type="component" value="Unassembled WGS sequence"/>
</dbReference>
<feature type="compositionally biased region" description="Pro residues" evidence="1">
    <location>
        <begin position="43"/>
        <end position="52"/>
    </location>
</feature>
<evidence type="ECO:0008006" key="4">
    <source>
        <dbReference type="Google" id="ProtNLM"/>
    </source>
</evidence>
<protein>
    <recommendedName>
        <fullName evidence="4">Pentacotripeptide-repeat region of PRORP domain-containing protein</fullName>
    </recommendedName>
</protein>
<name>A0A4D9DDV0_9STRA</name>
<dbReference type="OrthoDB" id="10305789at2759"/>
<dbReference type="Gene3D" id="1.25.40.10">
    <property type="entry name" value="Tetratricopeptide repeat domain"/>
    <property type="match status" value="1"/>
</dbReference>
<sequence>MRKGWSKAPSLRTQWPPGTAQSSSAALLPSVLLRALSTTPASAYPPPSPPSPAAVRPVGIDNIGAPRPVGSKRKRRPVNRMPDGSSQQLGRWERVVPASSRMIEYLKSSEMKGVSVDSTSKILHANASSTLTSALQLARFYLQRRDFKAAQELLFALQDGHLGPPSARKIPSVLIRPLLKELVEGQVEAQEAGLAVESAKRMVRAGGDLSPTVLVGLLRACRGSRMELLAPLWAERQPEWAGNQSICLALLEALGAYAQEGTVPVLWSSLPHVDEVWRAICAHGPPPPSAYALRIMGLAGSAKAAGTAGDVGKGQSEIPHTLRMAVRDFAAENEEPLQRGQVVRAAVETLLQVGGKAEDVADVLEVLAPPAGGAVDAKLHAALLRLLPPSRLDALQVLWDHACRSLGPAQNPPLGLRLAFCRHALHSPSWALVEQGLSLLRTPPVTSTPPHPASPGRSSSQSDGQAAEDLDTGDVTAVLEALCGQGRVVEARALQDALQRFLPSPLPAPLARALLKCAALEGRPGRAIACLHRLKGEDVREREGGGRSEDVTEPSDYEAALLALRRVQRSSATERERELVENPLGFLAWTLDDAGTSTVEGRAGGPVLTPQATLVALQILRRACETSAETGRAERREAFVQRAVALVSKLAAAGQETDDALCEEMVGVAVWGGSLHRAVEVVREMEKTRAAPASLARAQTLLIISLARRGDVGAAEEWLVRMNTLTGHGPSELVLDAFAEAYAGDRDLPSGLSMLQSCFNQYGTRPSVAAFRRLFELCLAMDGQGDLFEAQRALTIAEQLWPGGEGPGVGGGLVEDMKKRLKEVQESSFSIDEARGDASPL</sequence>
<dbReference type="InterPro" id="IPR011990">
    <property type="entry name" value="TPR-like_helical_dom_sf"/>
</dbReference>
<evidence type="ECO:0000313" key="2">
    <source>
        <dbReference type="EMBL" id="TFJ88617.1"/>
    </source>
</evidence>
<feature type="region of interest" description="Disordered" evidence="1">
    <location>
        <begin position="441"/>
        <end position="469"/>
    </location>
</feature>
<gene>
    <name evidence="2" type="ORF">NSK_000186</name>
</gene>
<proteinExistence type="predicted"/>
<evidence type="ECO:0000313" key="3">
    <source>
        <dbReference type="Proteomes" id="UP000355283"/>
    </source>
</evidence>
<dbReference type="EMBL" id="SDOX01000001">
    <property type="protein sequence ID" value="TFJ88617.1"/>
    <property type="molecule type" value="Genomic_DNA"/>
</dbReference>
<feature type="region of interest" description="Disordered" evidence="1">
    <location>
        <begin position="39"/>
        <end position="89"/>
    </location>
</feature>
<keyword evidence="3" id="KW-1185">Reference proteome</keyword>
<dbReference type="AlphaFoldDB" id="A0A4D9DDV0"/>
<evidence type="ECO:0000256" key="1">
    <source>
        <dbReference type="SAM" id="MobiDB-lite"/>
    </source>
</evidence>
<accession>A0A4D9DDV0</accession>
<organism evidence="2 3">
    <name type="scientific">Nannochloropsis salina CCMP1776</name>
    <dbReference type="NCBI Taxonomy" id="1027361"/>
    <lineage>
        <taxon>Eukaryota</taxon>
        <taxon>Sar</taxon>
        <taxon>Stramenopiles</taxon>
        <taxon>Ochrophyta</taxon>
        <taxon>Eustigmatophyceae</taxon>
        <taxon>Eustigmatales</taxon>
        <taxon>Monodopsidaceae</taxon>
        <taxon>Microchloropsis</taxon>
        <taxon>Microchloropsis salina</taxon>
    </lineage>
</organism>
<comment type="caution">
    <text evidence="2">The sequence shown here is derived from an EMBL/GenBank/DDBJ whole genome shotgun (WGS) entry which is preliminary data.</text>
</comment>